<dbReference type="Proteomes" id="UP000827986">
    <property type="component" value="Unassembled WGS sequence"/>
</dbReference>
<dbReference type="EMBL" id="JAHDVG010000463">
    <property type="protein sequence ID" value="KAH1186210.1"/>
    <property type="molecule type" value="Genomic_DNA"/>
</dbReference>
<evidence type="ECO:0000313" key="2">
    <source>
        <dbReference type="Proteomes" id="UP000827986"/>
    </source>
</evidence>
<protein>
    <submittedName>
        <fullName evidence="1">Uncharacterized protein</fullName>
    </submittedName>
</protein>
<proteinExistence type="predicted"/>
<sequence length="110" mass="12158">MKPSISRQSSFVLLKACNKLHTDKLTLGLFPSEARTDHKAHATPASAPSGLTQRSFLSRLLKQGGLHICRFPSSLLKQRENPTLYTLALEKLQSSTLPHPQNKPIKQSSV</sequence>
<reference evidence="1" key="1">
    <citation type="submission" date="2021-09" db="EMBL/GenBank/DDBJ databases">
        <title>The genome of Mauremys mutica provides insights into the evolution of semi-aquatic lifestyle.</title>
        <authorList>
            <person name="Gong S."/>
            <person name="Gao Y."/>
        </authorList>
    </citation>
    <scope>NUCLEOTIDE SEQUENCE</scope>
    <source>
        <strain evidence="1">MM-2020</strain>
        <tissue evidence="1">Muscle</tissue>
    </source>
</reference>
<dbReference type="AlphaFoldDB" id="A0A9D4BA67"/>
<gene>
    <name evidence="1" type="ORF">KIL84_018959</name>
</gene>
<accession>A0A9D4BA67</accession>
<organism evidence="1 2">
    <name type="scientific">Mauremys mutica</name>
    <name type="common">yellowpond turtle</name>
    <dbReference type="NCBI Taxonomy" id="74926"/>
    <lineage>
        <taxon>Eukaryota</taxon>
        <taxon>Metazoa</taxon>
        <taxon>Chordata</taxon>
        <taxon>Craniata</taxon>
        <taxon>Vertebrata</taxon>
        <taxon>Euteleostomi</taxon>
        <taxon>Archelosauria</taxon>
        <taxon>Testudinata</taxon>
        <taxon>Testudines</taxon>
        <taxon>Cryptodira</taxon>
        <taxon>Durocryptodira</taxon>
        <taxon>Testudinoidea</taxon>
        <taxon>Geoemydidae</taxon>
        <taxon>Geoemydinae</taxon>
        <taxon>Mauremys</taxon>
    </lineage>
</organism>
<comment type="caution">
    <text evidence="1">The sequence shown here is derived from an EMBL/GenBank/DDBJ whole genome shotgun (WGS) entry which is preliminary data.</text>
</comment>
<name>A0A9D4BA67_9SAUR</name>
<keyword evidence="2" id="KW-1185">Reference proteome</keyword>
<evidence type="ECO:0000313" key="1">
    <source>
        <dbReference type="EMBL" id="KAH1186210.1"/>
    </source>
</evidence>